<evidence type="ECO:0000256" key="5">
    <source>
        <dbReference type="ARBA" id="ARBA00023122"/>
    </source>
</evidence>
<dbReference type="EMBL" id="DSDS01000034">
    <property type="protein sequence ID" value="HET97378.1"/>
    <property type="molecule type" value="Genomic_DNA"/>
</dbReference>
<feature type="domain" description="CBS" evidence="10">
    <location>
        <begin position="220"/>
        <end position="280"/>
    </location>
</feature>
<comment type="caution">
    <text evidence="12">The sequence shown here is derived from an EMBL/GenBank/DDBJ whole genome shotgun (WGS) entry which is preliminary data.</text>
</comment>
<dbReference type="Pfam" id="PF00571">
    <property type="entry name" value="CBS"/>
    <property type="match status" value="2"/>
</dbReference>
<comment type="subcellular location">
    <subcellularLocation>
        <location evidence="1">Membrane</location>
        <topology evidence="1">Multi-pass membrane protein</topology>
    </subcellularLocation>
</comment>
<dbReference type="Proteomes" id="UP000885986">
    <property type="component" value="Unassembled WGS sequence"/>
</dbReference>
<feature type="transmembrane region" description="Helical" evidence="9">
    <location>
        <begin position="140"/>
        <end position="162"/>
    </location>
</feature>
<dbReference type="Pfam" id="PF01595">
    <property type="entry name" value="CNNM"/>
    <property type="match status" value="1"/>
</dbReference>
<feature type="transmembrane region" description="Helical" evidence="9">
    <location>
        <begin position="110"/>
        <end position="128"/>
    </location>
</feature>
<keyword evidence="2 8" id="KW-0812">Transmembrane</keyword>
<keyword evidence="4 8" id="KW-1133">Transmembrane helix</keyword>
<evidence type="ECO:0000256" key="2">
    <source>
        <dbReference type="ARBA" id="ARBA00022692"/>
    </source>
</evidence>
<evidence type="ECO:0000313" key="12">
    <source>
        <dbReference type="EMBL" id="HET97378.1"/>
    </source>
</evidence>
<reference evidence="12" key="1">
    <citation type="journal article" date="2020" name="mSystems">
        <title>Genome- and Community-Level Interaction Insights into Carbon Utilization and Element Cycling Functions of Hydrothermarchaeota in Hydrothermal Sediment.</title>
        <authorList>
            <person name="Zhou Z."/>
            <person name="Liu Y."/>
            <person name="Xu W."/>
            <person name="Pan J."/>
            <person name="Luo Z.H."/>
            <person name="Li M."/>
        </authorList>
    </citation>
    <scope>NUCLEOTIDE SEQUENCE [LARGE SCALE GENOMIC DNA]</scope>
    <source>
        <strain evidence="12">SpSt-1224</strain>
    </source>
</reference>
<dbReference type="Gene3D" id="3.10.580.10">
    <property type="entry name" value="CBS-domain"/>
    <property type="match status" value="1"/>
</dbReference>
<dbReference type="PANTHER" id="PTHR22777">
    <property type="entry name" value="HEMOLYSIN-RELATED"/>
    <property type="match status" value="1"/>
</dbReference>
<sequence length="370" mass="41229">MVNSSLALAIFRFPLLNLEVYVLTQLILAVGFALVVSALCSVFEAVLYSVPQSRVELLAQRRYSGKVLKRLKKEIHKPITAILTLNTIANTAGAAVAGAAAAVVFGEQHLVWFFAAFTASILLFSEILPKTLGVTYAKFLAPLIALPLDLLVKLLAPAVWLIHGITHWLGRGKDDEILISAKEVAAFAAISQKSGAIGAQEASVITNILELRHKRVREAMTPRTVTFTLDANLTVSQAREFEKKWNFHSRVPVYDQEPDNIVGIVLRKDVLLSAAADRDQVRLKELMHPIHFVPESARLTKVLLNFFEMRRHLFAVVDEYGGFTGVISLEDVIEEIVGREIIDESDQIKDMRELAKKKRADFLRQLSRLK</sequence>
<dbReference type="GO" id="GO:0005886">
    <property type="term" value="C:plasma membrane"/>
    <property type="evidence" value="ECO:0007669"/>
    <property type="project" value="TreeGrafter"/>
</dbReference>
<feature type="transmembrane region" description="Helical" evidence="9">
    <location>
        <begin position="20"/>
        <end position="48"/>
    </location>
</feature>
<dbReference type="InterPro" id="IPR002550">
    <property type="entry name" value="CNNM"/>
</dbReference>
<dbReference type="InterPro" id="IPR046342">
    <property type="entry name" value="CBS_dom_sf"/>
</dbReference>
<dbReference type="InterPro" id="IPR000644">
    <property type="entry name" value="CBS_dom"/>
</dbReference>
<evidence type="ECO:0000256" key="9">
    <source>
        <dbReference type="SAM" id="Phobius"/>
    </source>
</evidence>
<feature type="transmembrane region" description="Helical" evidence="9">
    <location>
        <begin position="79"/>
        <end position="104"/>
    </location>
</feature>
<feature type="domain" description="CNNM transmembrane" evidence="11">
    <location>
        <begin position="19"/>
        <end position="201"/>
    </location>
</feature>
<evidence type="ECO:0000256" key="3">
    <source>
        <dbReference type="ARBA" id="ARBA00022737"/>
    </source>
</evidence>
<proteinExistence type="predicted"/>
<dbReference type="InterPro" id="IPR044751">
    <property type="entry name" value="Ion_transp-like_CBS"/>
</dbReference>
<evidence type="ECO:0000256" key="7">
    <source>
        <dbReference type="PROSITE-ProRule" id="PRU00703"/>
    </source>
</evidence>
<evidence type="ECO:0000259" key="11">
    <source>
        <dbReference type="PROSITE" id="PS51846"/>
    </source>
</evidence>
<protein>
    <submittedName>
        <fullName evidence="12">HlyC/CorC family transporter</fullName>
    </submittedName>
</protein>
<gene>
    <name evidence="12" type="ORF">ENN98_01480</name>
</gene>
<keyword evidence="5 7" id="KW-0129">CBS domain</keyword>
<dbReference type="CDD" id="cd04590">
    <property type="entry name" value="CBS_pair_CorC_HlyC_assoc"/>
    <property type="match status" value="1"/>
</dbReference>
<keyword evidence="6 8" id="KW-0472">Membrane</keyword>
<dbReference type="PROSITE" id="PS51371">
    <property type="entry name" value="CBS"/>
    <property type="match status" value="2"/>
</dbReference>
<evidence type="ECO:0000256" key="1">
    <source>
        <dbReference type="ARBA" id="ARBA00004141"/>
    </source>
</evidence>
<evidence type="ECO:0000256" key="6">
    <source>
        <dbReference type="ARBA" id="ARBA00023136"/>
    </source>
</evidence>
<accession>A0A7C2XUS5</accession>
<feature type="domain" description="CBS" evidence="10">
    <location>
        <begin position="286"/>
        <end position="344"/>
    </location>
</feature>
<evidence type="ECO:0000256" key="4">
    <source>
        <dbReference type="ARBA" id="ARBA00022989"/>
    </source>
</evidence>
<keyword evidence="3" id="KW-0677">Repeat</keyword>
<evidence type="ECO:0000256" key="8">
    <source>
        <dbReference type="PROSITE-ProRule" id="PRU01193"/>
    </source>
</evidence>
<organism evidence="12">
    <name type="scientific">Desulfurivibrio alkaliphilus</name>
    <dbReference type="NCBI Taxonomy" id="427923"/>
    <lineage>
        <taxon>Bacteria</taxon>
        <taxon>Pseudomonadati</taxon>
        <taxon>Thermodesulfobacteriota</taxon>
        <taxon>Desulfobulbia</taxon>
        <taxon>Desulfobulbales</taxon>
        <taxon>Desulfobulbaceae</taxon>
        <taxon>Desulfurivibrio</taxon>
    </lineage>
</organism>
<dbReference type="PANTHER" id="PTHR22777:SF4">
    <property type="entry name" value="UPF0053 PROTEIN SLL1254"/>
    <property type="match status" value="1"/>
</dbReference>
<evidence type="ECO:0000259" key="10">
    <source>
        <dbReference type="PROSITE" id="PS51371"/>
    </source>
</evidence>
<dbReference type="SUPFAM" id="SSF54631">
    <property type="entry name" value="CBS-domain pair"/>
    <property type="match status" value="1"/>
</dbReference>
<name>A0A7C2XUS5_9BACT</name>
<dbReference type="PROSITE" id="PS51846">
    <property type="entry name" value="CNNM"/>
    <property type="match status" value="1"/>
</dbReference>
<dbReference type="AlphaFoldDB" id="A0A7C2XUS5"/>